<feature type="compositionally biased region" description="Basic and acidic residues" evidence="1">
    <location>
        <begin position="16"/>
        <end position="30"/>
    </location>
</feature>
<name>A0ABQ4K6P6_9BACI</name>
<dbReference type="Proteomes" id="UP000680279">
    <property type="component" value="Unassembled WGS sequence"/>
</dbReference>
<gene>
    <name evidence="2" type="ORF">J1TS3_19860</name>
</gene>
<feature type="region of interest" description="Disordered" evidence="1">
    <location>
        <begin position="1"/>
        <end position="30"/>
    </location>
</feature>
<proteinExistence type="predicted"/>
<accession>A0ABQ4K6P6</accession>
<evidence type="ECO:0000256" key="1">
    <source>
        <dbReference type="SAM" id="MobiDB-lite"/>
    </source>
</evidence>
<keyword evidence="3" id="KW-1185">Reference proteome</keyword>
<reference evidence="2 3" key="1">
    <citation type="submission" date="2021-03" db="EMBL/GenBank/DDBJ databases">
        <title>Antimicrobial resistance genes in bacteria isolated from Japanese honey, and their potential for conferring macrolide and lincosamide resistance in the American foulbrood pathogen Paenibacillus larvae.</title>
        <authorList>
            <person name="Okamoto M."/>
            <person name="Kumagai M."/>
            <person name="Kanamori H."/>
            <person name="Takamatsu D."/>
        </authorList>
    </citation>
    <scope>NUCLEOTIDE SEQUENCE [LARGE SCALE GENOMIC DNA]</scope>
    <source>
        <strain evidence="2 3">J1TS3</strain>
    </source>
</reference>
<evidence type="ECO:0000313" key="2">
    <source>
        <dbReference type="EMBL" id="GIN20852.1"/>
    </source>
</evidence>
<sequence length="60" mass="6760">METGGTEDFEQPIISKDVDGEETKDIQKGESHSYHINIKLPQNISGYESIKQIDRIGLLL</sequence>
<comment type="caution">
    <text evidence="2">The sequence shown here is derived from an EMBL/GenBank/DDBJ whole genome shotgun (WGS) entry which is preliminary data.</text>
</comment>
<protein>
    <submittedName>
        <fullName evidence="2">Uncharacterized protein</fullName>
    </submittedName>
</protein>
<dbReference type="Gene3D" id="2.60.40.740">
    <property type="match status" value="1"/>
</dbReference>
<evidence type="ECO:0000313" key="3">
    <source>
        <dbReference type="Proteomes" id="UP000680279"/>
    </source>
</evidence>
<dbReference type="EMBL" id="BOQT01000006">
    <property type="protein sequence ID" value="GIN20852.1"/>
    <property type="molecule type" value="Genomic_DNA"/>
</dbReference>
<organism evidence="2 3">
    <name type="scientific">Siminovitchia fordii</name>
    <dbReference type="NCBI Taxonomy" id="254759"/>
    <lineage>
        <taxon>Bacteria</taxon>
        <taxon>Bacillati</taxon>
        <taxon>Bacillota</taxon>
        <taxon>Bacilli</taxon>
        <taxon>Bacillales</taxon>
        <taxon>Bacillaceae</taxon>
        <taxon>Siminovitchia</taxon>
    </lineage>
</organism>
<feature type="compositionally biased region" description="Acidic residues" evidence="1">
    <location>
        <begin position="1"/>
        <end position="10"/>
    </location>
</feature>